<keyword evidence="12" id="KW-0699">rRNA-binding</keyword>
<dbReference type="InterPro" id="IPR004659">
    <property type="entry name" value="RNase_E/G"/>
</dbReference>
<dbReference type="PANTHER" id="PTHR30001:SF1">
    <property type="entry name" value="RIBONUCLEASE E_G-LIKE PROTEIN, CHLOROPLASTIC"/>
    <property type="match status" value="1"/>
</dbReference>
<comment type="caution">
    <text evidence="19">The sequence shown here is derived from an EMBL/GenBank/DDBJ whole genome shotgun (WGS) entry which is preliminary data.</text>
</comment>
<evidence type="ECO:0000256" key="7">
    <source>
        <dbReference type="ARBA" id="ARBA00022519"/>
    </source>
</evidence>
<dbReference type="GO" id="GO:0046872">
    <property type="term" value="F:metal ion binding"/>
    <property type="evidence" value="ECO:0007669"/>
    <property type="project" value="UniProtKB-KW"/>
</dbReference>
<dbReference type="GO" id="GO:0005737">
    <property type="term" value="C:cytoplasm"/>
    <property type="evidence" value="ECO:0007669"/>
    <property type="project" value="UniProtKB-SubCell"/>
</dbReference>
<dbReference type="Gene3D" id="2.40.50.140">
    <property type="entry name" value="Nucleic acid-binding proteins"/>
    <property type="match status" value="1"/>
</dbReference>
<keyword evidence="14" id="KW-0378">Hydrolase</keyword>
<evidence type="ECO:0000256" key="8">
    <source>
        <dbReference type="ARBA" id="ARBA00022552"/>
    </source>
</evidence>
<name>A0A523UY50_UNCT6</name>
<dbReference type="SUPFAM" id="SSF50249">
    <property type="entry name" value="Nucleic acid-binding proteins"/>
    <property type="match status" value="1"/>
</dbReference>
<evidence type="ECO:0000256" key="6">
    <source>
        <dbReference type="ARBA" id="ARBA00022490"/>
    </source>
</evidence>
<keyword evidence="5" id="KW-1003">Cell membrane</keyword>
<dbReference type="GO" id="GO:0008033">
    <property type="term" value="P:tRNA processing"/>
    <property type="evidence" value="ECO:0007669"/>
    <property type="project" value="UniProtKB-KW"/>
</dbReference>
<evidence type="ECO:0000256" key="11">
    <source>
        <dbReference type="ARBA" id="ARBA00022723"/>
    </source>
</evidence>
<reference evidence="19 20" key="1">
    <citation type="submission" date="2019-03" db="EMBL/GenBank/DDBJ databases">
        <title>Metabolic potential of uncultured bacteria and archaea associated with petroleum seepage in deep-sea sediments.</title>
        <authorList>
            <person name="Dong X."/>
            <person name="Hubert C."/>
        </authorList>
    </citation>
    <scope>NUCLEOTIDE SEQUENCE [LARGE SCALE GENOMIC DNA]</scope>
    <source>
        <strain evidence="19">E44_bin18</strain>
    </source>
</reference>
<dbReference type="InterPro" id="IPR019307">
    <property type="entry name" value="RNA-bd_AU-1/RNase_E/G"/>
</dbReference>
<dbReference type="PROSITE" id="PS50126">
    <property type="entry name" value="S1"/>
    <property type="match status" value="1"/>
</dbReference>
<dbReference type="InterPro" id="IPR048583">
    <property type="entry name" value="RNase_E_G_thioredoxin-like"/>
</dbReference>
<dbReference type="InterPro" id="IPR012340">
    <property type="entry name" value="NA-bd_OB-fold"/>
</dbReference>
<keyword evidence="16" id="KW-0694">RNA-binding</keyword>
<evidence type="ECO:0000259" key="18">
    <source>
        <dbReference type="PROSITE" id="PS50126"/>
    </source>
</evidence>
<dbReference type="GO" id="GO:0004540">
    <property type="term" value="F:RNA nuclease activity"/>
    <property type="evidence" value="ECO:0007669"/>
    <property type="project" value="InterPro"/>
</dbReference>
<dbReference type="GO" id="GO:0019843">
    <property type="term" value="F:rRNA binding"/>
    <property type="evidence" value="ECO:0007669"/>
    <property type="project" value="UniProtKB-KW"/>
</dbReference>
<dbReference type="Proteomes" id="UP000315525">
    <property type="component" value="Unassembled WGS sequence"/>
</dbReference>
<keyword evidence="13" id="KW-0255">Endonuclease</keyword>
<comment type="subcellular location">
    <subcellularLocation>
        <location evidence="2">Cytoplasm</location>
    </subcellularLocation>
</comment>
<keyword evidence="8" id="KW-0698">rRNA processing</keyword>
<evidence type="ECO:0000313" key="20">
    <source>
        <dbReference type="Proteomes" id="UP000315525"/>
    </source>
</evidence>
<evidence type="ECO:0000256" key="12">
    <source>
        <dbReference type="ARBA" id="ARBA00022730"/>
    </source>
</evidence>
<evidence type="ECO:0000256" key="2">
    <source>
        <dbReference type="ARBA" id="ARBA00004496"/>
    </source>
</evidence>
<evidence type="ECO:0000256" key="3">
    <source>
        <dbReference type="ARBA" id="ARBA00005663"/>
    </source>
</evidence>
<feature type="domain" description="S1 motif" evidence="18">
    <location>
        <begin position="43"/>
        <end position="139"/>
    </location>
</feature>
<keyword evidence="9" id="KW-0819">tRNA processing</keyword>
<dbReference type="CDD" id="cd04453">
    <property type="entry name" value="S1_RNase_E"/>
    <property type="match status" value="1"/>
</dbReference>
<accession>A0A523UY50</accession>
<dbReference type="GO" id="GO:0006364">
    <property type="term" value="P:rRNA processing"/>
    <property type="evidence" value="ECO:0007669"/>
    <property type="project" value="UniProtKB-KW"/>
</dbReference>
<proteinExistence type="inferred from homology"/>
<keyword evidence="7" id="KW-0997">Cell inner membrane</keyword>
<dbReference type="GO" id="GO:0004519">
    <property type="term" value="F:endonuclease activity"/>
    <property type="evidence" value="ECO:0007669"/>
    <property type="project" value="UniProtKB-KW"/>
</dbReference>
<protein>
    <recommendedName>
        <fullName evidence="4">Ribonuclease G</fullName>
    </recommendedName>
</protein>
<keyword evidence="15" id="KW-0460">Magnesium</keyword>
<dbReference type="SMART" id="SM00316">
    <property type="entry name" value="S1"/>
    <property type="match status" value="1"/>
</dbReference>
<evidence type="ECO:0000256" key="5">
    <source>
        <dbReference type="ARBA" id="ARBA00022475"/>
    </source>
</evidence>
<dbReference type="EMBL" id="SOJN01000020">
    <property type="protein sequence ID" value="TET47447.1"/>
    <property type="molecule type" value="Genomic_DNA"/>
</dbReference>
<dbReference type="NCBIfam" id="TIGR00757">
    <property type="entry name" value="RNaseEG"/>
    <property type="match status" value="1"/>
</dbReference>
<keyword evidence="10" id="KW-0540">Nuclease</keyword>
<dbReference type="GO" id="GO:0016787">
    <property type="term" value="F:hydrolase activity"/>
    <property type="evidence" value="ECO:0007669"/>
    <property type="project" value="UniProtKB-KW"/>
</dbReference>
<evidence type="ECO:0000256" key="16">
    <source>
        <dbReference type="ARBA" id="ARBA00022884"/>
    </source>
</evidence>
<dbReference type="Gene3D" id="3.40.1260.20">
    <property type="entry name" value="Ribonuclease E, catalytic domain"/>
    <property type="match status" value="1"/>
</dbReference>
<evidence type="ECO:0000256" key="15">
    <source>
        <dbReference type="ARBA" id="ARBA00022842"/>
    </source>
</evidence>
<keyword evidence="6" id="KW-0963">Cytoplasm</keyword>
<evidence type="ECO:0000256" key="1">
    <source>
        <dbReference type="ARBA" id="ARBA00001946"/>
    </source>
</evidence>
<dbReference type="PANTHER" id="PTHR30001">
    <property type="entry name" value="RIBONUCLEASE"/>
    <property type="match status" value="1"/>
</dbReference>
<evidence type="ECO:0000313" key="19">
    <source>
        <dbReference type="EMBL" id="TET47447.1"/>
    </source>
</evidence>
<evidence type="ECO:0000256" key="10">
    <source>
        <dbReference type="ARBA" id="ARBA00022722"/>
    </source>
</evidence>
<dbReference type="AlphaFoldDB" id="A0A523UY50"/>
<evidence type="ECO:0000256" key="17">
    <source>
        <dbReference type="ARBA" id="ARBA00023136"/>
    </source>
</evidence>
<sequence length="514" mass="57977">MRKKTYKEILLSVNPSEIRIAVMEDQKLVELYVERVGQKRMVGNIYKARVENVSPSLRASFLNIGHNKSAFLPMADVSHEMLDYGDTVVAPEMAEEDSRGRLKGDLGKTLKAGQEVLVQVAKESLGKKGPRVTTFISIPGKYLVLMPSVNHVGISRRIDDRKERDRLRGIAAAIQPRGCGLIIRTEAVGKSEAELRGDVKHLLKTWNRIRAGAEKKSAPALIHRDIGLMPRLIRDIFNSDVDAFVVDSKAEYKKALSYARSMSNDLQSKVKLYEGQVPIFDAYKVEPQIEQIFERKIPLKTGGYIVIDQTEALVSIDVNSGSFARESDPQKMILKTNLEAAQEIARQLRLRDIGGIIVIDFIDMEDEADRRKITGEVRKTLKRDKTKAKVLRISELGLVEMTRKRAGPSLVQAFCDPCPTCDGTGRVLSMDSVAMRLERWLKRAADKLEGQHIQIRVNPAVAEHLSMKWLDLFSRVSHDKRMGIELKEDLSIKVDDYKVFLLETSREITKDFPA</sequence>
<keyword evidence="17" id="KW-0472">Membrane</keyword>
<comment type="similarity">
    <text evidence="3">Belongs to the RNase E/G family. RNase G subfamily.</text>
</comment>
<organism evidence="19 20">
    <name type="scientific">candidate division TA06 bacterium</name>
    <dbReference type="NCBI Taxonomy" id="2250710"/>
    <lineage>
        <taxon>Bacteria</taxon>
        <taxon>Bacteria division TA06</taxon>
    </lineage>
</organism>
<evidence type="ECO:0000256" key="14">
    <source>
        <dbReference type="ARBA" id="ARBA00022801"/>
    </source>
</evidence>
<comment type="cofactor">
    <cofactor evidence="1">
        <name>Mg(2+)</name>
        <dbReference type="ChEBI" id="CHEBI:18420"/>
    </cofactor>
</comment>
<dbReference type="InterPro" id="IPR003029">
    <property type="entry name" value="S1_domain"/>
</dbReference>
<evidence type="ECO:0000256" key="4">
    <source>
        <dbReference type="ARBA" id="ARBA00017719"/>
    </source>
</evidence>
<keyword evidence="11" id="KW-0479">Metal-binding</keyword>
<evidence type="ECO:0000256" key="9">
    <source>
        <dbReference type="ARBA" id="ARBA00022694"/>
    </source>
</evidence>
<gene>
    <name evidence="19" type="ORF">E3J62_01350</name>
</gene>
<dbReference type="Pfam" id="PF10150">
    <property type="entry name" value="RNase_E_G"/>
    <property type="match status" value="1"/>
</dbReference>
<dbReference type="Pfam" id="PF20833">
    <property type="entry name" value="RNase_E_G_Thio"/>
    <property type="match status" value="1"/>
</dbReference>
<evidence type="ECO:0000256" key="13">
    <source>
        <dbReference type="ARBA" id="ARBA00022759"/>
    </source>
</evidence>